<evidence type="ECO:0000313" key="2">
    <source>
        <dbReference type="EMBL" id="GAO18307.1"/>
    </source>
</evidence>
<feature type="region of interest" description="Disordered" evidence="1">
    <location>
        <begin position="217"/>
        <end position="274"/>
    </location>
</feature>
<proteinExistence type="predicted"/>
<sequence>MKAAQDRQRSHMEKTIAQNMRAGKANDDANKIRQAKSRQKKYDDRAGMQVNTKGHRFKLNRDLAGFHLASREEIDQAACRSIAPATSVPRKGQDDSALVMRMSVPTVPIALPADFLGLVERGVLALERAYGGGPQPLSSVEESQPPATTGDVAAGDGSSVSSVVVPLEVDDEPTPRPAAGGEPPRSEGVSPTWSETPAMPSSSELQQAVAFLKFMKSQAESQPVASASGAPSTPPSSKPLPPAAQSAPPKQAKLVVPSLSSPRPRADLPPIVLR</sequence>
<name>A0A1B5L4B0_USTVR</name>
<feature type="compositionally biased region" description="Polar residues" evidence="1">
    <location>
        <begin position="189"/>
        <end position="203"/>
    </location>
</feature>
<feature type="compositionally biased region" description="Low complexity" evidence="1">
    <location>
        <begin position="243"/>
        <end position="254"/>
    </location>
</feature>
<accession>A0A1B5L4B0</accession>
<organism evidence="2 3">
    <name type="scientific">Ustilaginoidea virens</name>
    <name type="common">Rice false smut fungus</name>
    <name type="synonym">Villosiclava virens</name>
    <dbReference type="NCBI Taxonomy" id="1159556"/>
    <lineage>
        <taxon>Eukaryota</taxon>
        <taxon>Fungi</taxon>
        <taxon>Dikarya</taxon>
        <taxon>Ascomycota</taxon>
        <taxon>Pezizomycotina</taxon>
        <taxon>Sordariomycetes</taxon>
        <taxon>Hypocreomycetidae</taxon>
        <taxon>Hypocreales</taxon>
        <taxon>Clavicipitaceae</taxon>
        <taxon>Ustilaginoidea</taxon>
    </lineage>
</organism>
<reference evidence="3" key="1">
    <citation type="journal article" date="2016" name="Genome Announc.">
        <title>Genome sequence of Ustilaginoidea virens IPU010, a rice pathogenic fungus causing false smut.</title>
        <authorList>
            <person name="Kumagai T."/>
            <person name="Ishii T."/>
            <person name="Terai G."/>
            <person name="Umemura M."/>
            <person name="Machida M."/>
            <person name="Asai K."/>
        </authorList>
    </citation>
    <scope>NUCLEOTIDE SEQUENCE [LARGE SCALE GENOMIC DNA]</scope>
    <source>
        <strain evidence="3">IPU010</strain>
    </source>
</reference>
<feature type="compositionally biased region" description="Low complexity" evidence="1">
    <location>
        <begin position="150"/>
        <end position="165"/>
    </location>
</feature>
<dbReference type="AlphaFoldDB" id="A0A1B5L4B0"/>
<comment type="caution">
    <text evidence="2">The sequence shown here is derived from an EMBL/GenBank/DDBJ whole genome shotgun (WGS) entry which is preliminary data.</text>
</comment>
<gene>
    <name evidence="2" type="ORF">UVI_02033040</name>
</gene>
<feature type="compositionally biased region" description="Pro residues" evidence="1">
    <location>
        <begin position="232"/>
        <end position="242"/>
    </location>
</feature>
<protein>
    <submittedName>
        <fullName evidence="2">Uncharacterized protein</fullName>
    </submittedName>
</protein>
<feature type="compositionally biased region" description="Basic and acidic residues" evidence="1">
    <location>
        <begin position="1"/>
        <end position="14"/>
    </location>
</feature>
<dbReference type="Proteomes" id="UP000054053">
    <property type="component" value="Unassembled WGS sequence"/>
</dbReference>
<dbReference type="EMBL" id="BBTG02000015">
    <property type="protein sequence ID" value="GAO18307.1"/>
    <property type="molecule type" value="Genomic_DNA"/>
</dbReference>
<feature type="region of interest" description="Disordered" evidence="1">
    <location>
        <begin position="1"/>
        <end position="49"/>
    </location>
</feature>
<feature type="compositionally biased region" description="Polar residues" evidence="1">
    <location>
        <begin position="136"/>
        <end position="147"/>
    </location>
</feature>
<feature type="region of interest" description="Disordered" evidence="1">
    <location>
        <begin position="133"/>
        <end position="203"/>
    </location>
</feature>
<evidence type="ECO:0000256" key="1">
    <source>
        <dbReference type="SAM" id="MobiDB-lite"/>
    </source>
</evidence>
<evidence type="ECO:0000313" key="3">
    <source>
        <dbReference type="Proteomes" id="UP000054053"/>
    </source>
</evidence>